<dbReference type="EMBL" id="ACKP02000050">
    <property type="protein sequence ID" value="EEX76210.1"/>
    <property type="molecule type" value="Genomic_DNA"/>
</dbReference>
<organism evidence="2 3">
    <name type="scientific">Selenomonas sputigena (strain ATCC 35185 / DSM 20758 / CCUG 44933 / VPI D19B-28)</name>
    <dbReference type="NCBI Taxonomy" id="546271"/>
    <lineage>
        <taxon>Bacteria</taxon>
        <taxon>Bacillati</taxon>
        <taxon>Bacillota</taxon>
        <taxon>Negativicutes</taxon>
        <taxon>Selenomonadales</taxon>
        <taxon>Selenomonadaceae</taxon>
        <taxon>Selenomonas</taxon>
    </lineage>
</organism>
<gene>
    <name evidence="2" type="ORF">SELSPUOL_02375</name>
</gene>
<evidence type="ECO:0000313" key="2">
    <source>
        <dbReference type="EMBL" id="EEX76210.1"/>
    </source>
</evidence>
<evidence type="ECO:0000313" key="3">
    <source>
        <dbReference type="Proteomes" id="UP000003505"/>
    </source>
</evidence>
<feature type="region of interest" description="Disordered" evidence="1">
    <location>
        <begin position="1"/>
        <end position="21"/>
    </location>
</feature>
<dbReference type="AlphaFoldDB" id="C9LY16"/>
<sequence length="59" mass="6577">MTECVLSSAARKKSSAGKKFQKTLKEMTRPTDKLIEQRQEILAAQKVSATRRVSDRPAA</sequence>
<accession>C9LY16</accession>
<feature type="compositionally biased region" description="Basic residues" evidence="1">
    <location>
        <begin position="10"/>
        <end position="21"/>
    </location>
</feature>
<reference evidence="2 3" key="1">
    <citation type="submission" date="2009-09" db="EMBL/GenBank/DDBJ databases">
        <authorList>
            <person name="Weinstock G."/>
            <person name="Sodergren E."/>
            <person name="Clifton S."/>
            <person name="Fulton L."/>
            <person name="Fulton B."/>
            <person name="Courtney L."/>
            <person name="Fronick C."/>
            <person name="Harrison M."/>
            <person name="Strong C."/>
            <person name="Farmer C."/>
            <person name="Delahaunty K."/>
            <person name="Markovic C."/>
            <person name="Hall O."/>
            <person name="Minx P."/>
            <person name="Tomlinson C."/>
            <person name="Mitreva M."/>
            <person name="Nelson J."/>
            <person name="Hou S."/>
            <person name="Wollam A."/>
            <person name="Pepin K.H."/>
            <person name="Johnson M."/>
            <person name="Bhonagiri V."/>
            <person name="Nash W.E."/>
            <person name="Warren W."/>
            <person name="Chinwalla A."/>
            <person name="Mardis E.R."/>
            <person name="Wilson R.K."/>
        </authorList>
    </citation>
    <scope>NUCLEOTIDE SEQUENCE [LARGE SCALE GENOMIC DNA]</scope>
    <source>
        <strain evidence="3">ATCC 35185 / DSM 20758 / VPI D19B-28</strain>
    </source>
</reference>
<protein>
    <submittedName>
        <fullName evidence="2">Uncharacterized protein</fullName>
    </submittedName>
</protein>
<evidence type="ECO:0000256" key="1">
    <source>
        <dbReference type="SAM" id="MobiDB-lite"/>
    </source>
</evidence>
<dbReference type="Proteomes" id="UP000003505">
    <property type="component" value="Unassembled WGS sequence"/>
</dbReference>
<proteinExistence type="predicted"/>
<comment type="caution">
    <text evidence="2">The sequence shown here is derived from an EMBL/GenBank/DDBJ whole genome shotgun (WGS) entry which is preliminary data.</text>
</comment>
<name>C9LY16_SELS3</name>